<feature type="compositionally biased region" description="Basic and acidic residues" evidence="1">
    <location>
        <begin position="396"/>
        <end position="417"/>
    </location>
</feature>
<gene>
    <name evidence="2" type="ORF">SARC_04766</name>
</gene>
<feature type="region of interest" description="Disordered" evidence="1">
    <location>
        <begin position="119"/>
        <end position="144"/>
    </location>
</feature>
<accession>A0A0L0G411</accession>
<dbReference type="AlphaFoldDB" id="A0A0L0G411"/>
<dbReference type="GeneID" id="25905270"/>
<feature type="region of interest" description="Disordered" evidence="1">
    <location>
        <begin position="271"/>
        <end position="293"/>
    </location>
</feature>
<feature type="compositionally biased region" description="Polar residues" evidence="1">
    <location>
        <begin position="166"/>
        <end position="175"/>
    </location>
</feature>
<feature type="region of interest" description="Disordered" evidence="1">
    <location>
        <begin position="376"/>
        <end position="417"/>
    </location>
</feature>
<feature type="region of interest" description="Disordered" evidence="1">
    <location>
        <begin position="195"/>
        <end position="224"/>
    </location>
</feature>
<name>A0A0L0G411_9EUKA</name>
<keyword evidence="3" id="KW-1185">Reference proteome</keyword>
<protein>
    <submittedName>
        <fullName evidence="2">Uncharacterized protein</fullName>
    </submittedName>
</protein>
<sequence length="543" mass="61600">MSRGQMHGARSSTNVVDEHSDFKCGLLMASLEEKDSECEHIQETIGEFVSRVKSESWWREDWATCATWCSEAANSYLNLNKAFKEQAECRDWLEQLHRGDSRGWNCRYLQHREAKYREATGKAPDADYIRQSSGGQDRAVNIDAQVYDLSPKDRRNYESIPLSRGFQEQSTTQAHLQPRHDSQYPMQAVREDNEGMQHNRQPNPESLQPDGISSREYVDSNEERRLAARTVNPIIRKTTFQPRASVAHASDTNARRNDTVAQDRAVTHRVDDVTGDGDSDNSESAMNTSLFVGDDMQTALTEERKRAVEQNRLFNDSAAARKKRSKKHIENQGRLAVSSEPNQICVAEGEAVGQLQAVQPAQVAYSQGLLSEPPARYVPEKRAAAPSIKSTKRHKGAENETESGKQQEKKGKTAPEDEQRMITQYLSEAPCAHEELAKEYGNSRTKGVINKLKKAKSQLGPEIAYLKKFDYDTDEHDDALRQIIDKVRIANKNDLPSLAAVLHIKYCRDGNDDTHKHLYWNEKVRSLYDDIKRADSTLQHVLE</sequence>
<proteinExistence type="predicted"/>
<evidence type="ECO:0000313" key="2">
    <source>
        <dbReference type="EMBL" id="KNC82973.1"/>
    </source>
</evidence>
<organism evidence="2 3">
    <name type="scientific">Sphaeroforma arctica JP610</name>
    <dbReference type="NCBI Taxonomy" id="667725"/>
    <lineage>
        <taxon>Eukaryota</taxon>
        <taxon>Ichthyosporea</taxon>
        <taxon>Ichthyophonida</taxon>
        <taxon>Sphaeroforma</taxon>
    </lineage>
</organism>
<dbReference type="RefSeq" id="XP_014156875.1">
    <property type="nucleotide sequence ID" value="XM_014301400.1"/>
</dbReference>
<dbReference type="Proteomes" id="UP000054560">
    <property type="component" value="Unassembled WGS sequence"/>
</dbReference>
<dbReference type="EMBL" id="KQ241876">
    <property type="protein sequence ID" value="KNC82973.1"/>
    <property type="molecule type" value="Genomic_DNA"/>
</dbReference>
<feature type="non-terminal residue" evidence="2">
    <location>
        <position position="1"/>
    </location>
</feature>
<evidence type="ECO:0000256" key="1">
    <source>
        <dbReference type="SAM" id="MobiDB-lite"/>
    </source>
</evidence>
<feature type="compositionally biased region" description="Basic and acidic residues" evidence="1">
    <location>
        <begin position="119"/>
        <end position="128"/>
    </location>
</feature>
<reference evidence="2 3" key="1">
    <citation type="submission" date="2011-02" db="EMBL/GenBank/DDBJ databases">
        <title>The Genome Sequence of Sphaeroforma arctica JP610.</title>
        <authorList>
            <consortium name="The Broad Institute Genome Sequencing Platform"/>
            <person name="Russ C."/>
            <person name="Cuomo C."/>
            <person name="Young S.K."/>
            <person name="Zeng Q."/>
            <person name="Gargeya S."/>
            <person name="Alvarado L."/>
            <person name="Berlin A."/>
            <person name="Chapman S.B."/>
            <person name="Chen Z."/>
            <person name="Freedman E."/>
            <person name="Gellesch M."/>
            <person name="Goldberg J."/>
            <person name="Griggs A."/>
            <person name="Gujja S."/>
            <person name="Heilman E."/>
            <person name="Heiman D."/>
            <person name="Howarth C."/>
            <person name="Mehta T."/>
            <person name="Neiman D."/>
            <person name="Pearson M."/>
            <person name="Roberts A."/>
            <person name="Saif S."/>
            <person name="Shea T."/>
            <person name="Shenoy N."/>
            <person name="Sisk P."/>
            <person name="Stolte C."/>
            <person name="Sykes S."/>
            <person name="White J."/>
            <person name="Yandava C."/>
            <person name="Burger G."/>
            <person name="Gray M.W."/>
            <person name="Holland P.W.H."/>
            <person name="King N."/>
            <person name="Lang F.B.F."/>
            <person name="Roger A.J."/>
            <person name="Ruiz-Trillo I."/>
            <person name="Haas B."/>
            <person name="Nusbaum C."/>
            <person name="Birren B."/>
        </authorList>
    </citation>
    <scope>NUCLEOTIDE SEQUENCE [LARGE SCALE GENOMIC DNA]</scope>
    <source>
        <strain evidence="2 3">JP610</strain>
    </source>
</reference>
<feature type="region of interest" description="Disordered" evidence="1">
    <location>
        <begin position="161"/>
        <end position="182"/>
    </location>
</feature>
<evidence type="ECO:0000313" key="3">
    <source>
        <dbReference type="Proteomes" id="UP000054560"/>
    </source>
</evidence>
<feature type="region of interest" description="Disordered" evidence="1">
    <location>
        <begin position="312"/>
        <end position="340"/>
    </location>
</feature>